<dbReference type="InterPro" id="IPR020843">
    <property type="entry name" value="ER"/>
</dbReference>
<dbReference type="Gene3D" id="3.40.50.720">
    <property type="entry name" value="NAD(P)-binding Rossmann-like Domain"/>
    <property type="match status" value="1"/>
</dbReference>
<dbReference type="Gene3D" id="3.90.180.10">
    <property type="entry name" value="Medium-chain alcohol dehydrogenases, catalytic domain"/>
    <property type="match status" value="1"/>
</dbReference>
<name>A0A0R2U1P7_9GAMM</name>
<comment type="caution">
    <text evidence="3">The sequence shown here is derived from an EMBL/GenBank/DDBJ whole genome shotgun (WGS) entry which is preliminary data.</text>
</comment>
<dbReference type="InterPro" id="IPR013149">
    <property type="entry name" value="ADH-like_C"/>
</dbReference>
<keyword evidence="1" id="KW-0521">NADP</keyword>
<dbReference type="SMART" id="SM00829">
    <property type="entry name" value="PKS_ER"/>
    <property type="match status" value="1"/>
</dbReference>
<dbReference type="SUPFAM" id="SSF51735">
    <property type="entry name" value="NAD(P)-binding Rossmann-fold domains"/>
    <property type="match status" value="1"/>
</dbReference>
<reference evidence="3 4" key="1">
    <citation type="submission" date="2015-10" db="EMBL/GenBank/DDBJ databases">
        <title>Metagenome-Assembled Genomes uncover a global brackish microbiome.</title>
        <authorList>
            <person name="Hugerth L.W."/>
            <person name="Larsson J."/>
            <person name="Alneberg J."/>
            <person name="Lindh M.V."/>
            <person name="Legrand C."/>
            <person name="Pinhassi J."/>
            <person name="Andersson A.F."/>
        </authorList>
    </citation>
    <scope>NUCLEOTIDE SEQUENCE [LARGE SCALE GENOMIC DNA]</scope>
    <source>
        <strain evidence="3">BACL26 MAG-121220-bin70</strain>
    </source>
</reference>
<dbReference type="EMBL" id="LICA01000427">
    <property type="protein sequence ID" value="KRO91778.1"/>
    <property type="molecule type" value="Genomic_DNA"/>
</dbReference>
<feature type="domain" description="Enoyl reductase (ER)" evidence="2">
    <location>
        <begin position="12"/>
        <end position="311"/>
    </location>
</feature>
<gene>
    <name evidence="3" type="ORF">ABS24_01870</name>
</gene>
<dbReference type="AlphaFoldDB" id="A0A0R2U1P7"/>
<protein>
    <submittedName>
        <fullName evidence="3">Zinc-binding dehydrogenase</fullName>
    </submittedName>
</protein>
<evidence type="ECO:0000313" key="4">
    <source>
        <dbReference type="Proteomes" id="UP000051213"/>
    </source>
</evidence>
<evidence type="ECO:0000313" key="3">
    <source>
        <dbReference type="EMBL" id="KRO91778.1"/>
    </source>
</evidence>
<evidence type="ECO:0000259" key="2">
    <source>
        <dbReference type="SMART" id="SM00829"/>
    </source>
</evidence>
<organism evidence="3 4">
    <name type="scientific">SAR92 bacterium BACL26 MAG-121220-bin70</name>
    <dbReference type="NCBI Taxonomy" id="1655626"/>
    <lineage>
        <taxon>Bacteria</taxon>
        <taxon>Pseudomonadati</taxon>
        <taxon>Pseudomonadota</taxon>
        <taxon>Gammaproteobacteria</taxon>
        <taxon>Cellvibrionales</taxon>
        <taxon>Porticoccaceae</taxon>
        <taxon>SAR92 clade</taxon>
    </lineage>
</organism>
<dbReference type="CDD" id="cd08253">
    <property type="entry name" value="zeta_crystallin"/>
    <property type="match status" value="1"/>
</dbReference>
<dbReference type="Pfam" id="PF00107">
    <property type="entry name" value="ADH_zinc_N"/>
    <property type="match status" value="1"/>
</dbReference>
<dbReference type="GO" id="GO:0016491">
    <property type="term" value="F:oxidoreductase activity"/>
    <property type="evidence" value="ECO:0007669"/>
    <property type="project" value="InterPro"/>
</dbReference>
<dbReference type="InterPro" id="IPR036291">
    <property type="entry name" value="NAD(P)-bd_dom_sf"/>
</dbReference>
<dbReference type="SUPFAM" id="SSF50129">
    <property type="entry name" value="GroES-like"/>
    <property type="match status" value="1"/>
</dbReference>
<feature type="non-terminal residue" evidence="3">
    <location>
        <position position="311"/>
    </location>
</feature>
<dbReference type="Pfam" id="PF08240">
    <property type="entry name" value="ADH_N"/>
    <property type="match status" value="1"/>
</dbReference>
<proteinExistence type="predicted"/>
<dbReference type="PANTHER" id="PTHR44154:SF1">
    <property type="entry name" value="QUINONE OXIDOREDUCTASE"/>
    <property type="match status" value="1"/>
</dbReference>
<sequence length="311" mass="33091">MKAGWFEKFGEAEDVIKVGEQPKPSVGVGQVLVKLATSGVNPSDVKKRAGAFPNLLDNGLVIPHSDGAGTIESVGKGVPESRVGQRVWVYQAQYGRLLGTAAEYIALDANRAVALPDNTDFTVGACLGIPAMTAHRCVHADGDVRGKTILVTGGAGRVGYYAIQWAKMAGATVIATASNAADKALCIELGASQVVNHRQPNWAKQVLQATEGRRIDRVVDVEFGANLPEVLNCIAPSGVIATYSSTQVQQPSLPFLQMMFMDLTLRMIIVYAMPEAAKVQAINDITAALKAETLRHRIAHIVPLDSLSQGH</sequence>
<dbReference type="InterPro" id="IPR013154">
    <property type="entry name" value="ADH-like_N"/>
</dbReference>
<accession>A0A0R2U1P7</accession>
<dbReference type="PANTHER" id="PTHR44154">
    <property type="entry name" value="QUINONE OXIDOREDUCTASE"/>
    <property type="match status" value="1"/>
</dbReference>
<dbReference type="InterPro" id="IPR011032">
    <property type="entry name" value="GroES-like_sf"/>
</dbReference>
<dbReference type="InterPro" id="IPR051603">
    <property type="entry name" value="Zinc-ADH_QOR/CCCR"/>
</dbReference>
<dbReference type="Proteomes" id="UP000051213">
    <property type="component" value="Unassembled WGS sequence"/>
</dbReference>
<evidence type="ECO:0000256" key="1">
    <source>
        <dbReference type="ARBA" id="ARBA00022857"/>
    </source>
</evidence>